<accession>A0ABZ3CQN0</accession>
<dbReference type="Proteomes" id="UP001453229">
    <property type="component" value="Chromosome"/>
</dbReference>
<evidence type="ECO:0000313" key="2">
    <source>
        <dbReference type="Proteomes" id="UP001453229"/>
    </source>
</evidence>
<proteinExistence type="predicted"/>
<gene>
    <name evidence="1" type="ORF">AAGT95_16660</name>
</gene>
<sequence length="91" mass="10290">MNVEEIMKKIEDLEAEADISISSVNELRATLFVFLLPQLMVNADANIEIANAYLERFKPEPTEGMQKHLVEAMRDLIITTKAEVEAKRSPS</sequence>
<organism evidence="1 2">
    <name type="scientific">Salinicola lusitanus</name>
    <dbReference type="NCBI Taxonomy" id="1949085"/>
    <lineage>
        <taxon>Bacteria</taxon>
        <taxon>Pseudomonadati</taxon>
        <taxon>Pseudomonadota</taxon>
        <taxon>Gammaproteobacteria</taxon>
        <taxon>Oceanospirillales</taxon>
        <taxon>Halomonadaceae</taxon>
        <taxon>Salinicola</taxon>
    </lineage>
</organism>
<protein>
    <submittedName>
        <fullName evidence="1">Uncharacterized protein</fullName>
    </submittedName>
</protein>
<reference evidence="1 2" key="1">
    <citation type="submission" date="2024-04" db="EMBL/GenBank/DDBJ databases">
        <title>Salinicola lusitanus LLJ914,a marine bacterium isolated from the Okinawa Trough.</title>
        <authorList>
            <person name="Li J."/>
        </authorList>
    </citation>
    <scope>NUCLEOTIDE SEQUENCE [LARGE SCALE GENOMIC DNA]</scope>
    <source>
        <strain evidence="1 2">LLJ914</strain>
    </source>
</reference>
<evidence type="ECO:0000313" key="1">
    <source>
        <dbReference type="EMBL" id="XAD53458.1"/>
    </source>
</evidence>
<dbReference type="RefSeq" id="WP_342594518.1">
    <property type="nucleotide sequence ID" value="NZ_CP151919.1"/>
</dbReference>
<dbReference type="EMBL" id="CP151919">
    <property type="protein sequence ID" value="XAD53458.1"/>
    <property type="molecule type" value="Genomic_DNA"/>
</dbReference>
<keyword evidence="2" id="KW-1185">Reference proteome</keyword>
<name>A0ABZ3CQN0_9GAMM</name>